<dbReference type="EMBL" id="MU006621">
    <property type="protein sequence ID" value="KAF2741866.1"/>
    <property type="molecule type" value="Genomic_DNA"/>
</dbReference>
<protein>
    <recommendedName>
        <fullName evidence="1">DUF4470 domain-containing protein</fullName>
    </recommendedName>
</protein>
<gene>
    <name evidence="2" type="ORF">M011DRAFT_413673</name>
</gene>
<keyword evidence="3" id="KW-1185">Reference proteome</keyword>
<dbReference type="Proteomes" id="UP000799440">
    <property type="component" value="Unassembled WGS sequence"/>
</dbReference>
<dbReference type="InterPro" id="IPR027974">
    <property type="entry name" value="DUF4470"/>
</dbReference>
<feature type="non-terminal residue" evidence="2">
    <location>
        <position position="1"/>
    </location>
</feature>
<evidence type="ECO:0000259" key="1">
    <source>
        <dbReference type="Pfam" id="PF14737"/>
    </source>
</evidence>
<dbReference type="AlphaFoldDB" id="A0A6A6UWL1"/>
<dbReference type="Pfam" id="PF14737">
    <property type="entry name" value="DUF4470"/>
    <property type="match status" value="1"/>
</dbReference>
<feature type="domain" description="DUF4470" evidence="1">
    <location>
        <begin position="40"/>
        <end position="141"/>
    </location>
</feature>
<sequence>GLRIWVPSWNGDHRPPIWDTVFRSINVAEPYGNLVNERYLWGPTPGINVLRLRHNEGSSTDIDIALLFASSGDLRNVVQTISSLPKRPKRELRVTINDADFDVVARNVILLLLALKSLEDPKTKLSDIAEAMVHVWYSAFLTEELFDVLQTEIKPLITEFCQGLPQPAIKEFSRGETFILTLKGTQWFQLRDYMDLPPDFGRRQAKALRDSHVLACDDKHYRELWDYNDLSPGSRLSTSRFRTDGILLPYGHPRRDFKKPNPTIFRDRHTWPFKPHESPLSGWFIENDIAVPRTDRYGTLFAHLLNTFEIFLHRLLNTKPLFELFCYEFVTWRVRLPKGIYSRIEVSHVTDFSAHWHVSTAQLIAIVAPLLQPKNVNPHATILTLYRNAVLFTLAKYKEDPVINIENLSKFLPLHKPDGTEHDPHSADAFRVERARRLFVQNCDMWLQRFATNEFFEQIAKDRGLMVKERNTIMNPWPTGVGCGKRAGDKEGVEKILAMPWNGLERYVEWKRAE</sequence>
<name>A0A6A6UWL1_9PLEO</name>
<evidence type="ECO:0000313" key="2">
    <source>
        <dbReference type="EMBL" id="KAF2741866.1"/>
    </source>
</evidence>
<accession>A0A6A6UWL1</accession>
<reference evidence="2" key="1">
    <citation type="journal article" date="2020" name="Stud. Mycol.">
        <title>101 Dothideomycetes genomes: a test case for predicting lifestyles and emergence of pathogens.</title>
        <authorList>
            <person name="Haridas S."/>
            <person name="Albert R."/>
            <person name="Binder M."/>
            <person name="Bloem J."/>
            <person name="Labutti K."/>
            <person name="Salamov A."/>
            <person name="Andreopoulos B."/>
            <person name="Baker S."/>
            <person name="Barry K."/>
            <person name="Bills G."/>
            <person name="Bluhm B."/>
            <person name="Cannon C."/>
            <person name="Castanera R."/>
            <person name="Culley D."/>
            <person name="Daum C."/>
            <person name="Ezra D."/>
            <person name="Gonzalez J."/>
            <person name="Henrissat B."/>
            <person name="Kuo A."/>
            <person name="Liang C."/>
            <person name="Lipzen A."/>
            <person name="Lutzoni F."/>
            <person name="Magnuson J."/>
            <person name="Mondo S."/>
            <person name="Nolan M."/>
            <person name="Ohm R."/>
            <person name="Pangilinan J."/>
            <person name="Park H.-J."/>
            <person name="Ramirez L."/>
            <person name="Alfaro M."/>
            <person name="Sun H."/>
            <person name="Tritt A."/>
            <person name="Yoshinaga Y."/>
            <person name="Zwiers L.-H."/>
            <person name="Turgeon B."/>
            <person name="Goodwin S."/>
            <person name="Spatafora J."/>
            <person name="Crous P."/>
            <person name="Grigoriev I."/>
        </authorList>
    </citation>
    <scope>NUCLEOTIDE SEQUENCE</scope>
    <source>
        <strain evidence="2">CBS 119925</strain>
    </source>
</reference>
<evidence type="ECO:0000313" key="3">
    <source>
        <dbReference type="Proteomes" id="UP000799440"/>
    </source>
</evidence>
<proteinExistence type="predicted"/>
<organism evidence="2 3">
    <name type="scientific">Sporormia fimetaria CBS 119925</name>
    <dbReference type="NCBI Taxonomy" id="1340428"/>
    <lineage>
        <taxon>Eukaryota</taxon>
        <taxon>Fungi</taxon>
        <taxon>Dikarya</taxon>
        <taxon>Ascomycota</taxon>
        <taxon>Pezizomycotina</taxon>
        <taxon>Dothideomycetes</taxon>
        <taxon>Pleosporomycetidae</taxon>
        <taxon>Pleosporales</taxon>
        <taxon>Sporormiaceae</taxon>
        <taxon>Sporormia</taxon>
    </lineage>
</organism>
<dbReference type="OrthoDB" id="5282002at2759"/>